<name>A0A2B7X3L9_9EURO</name>
<dbReference type="EMBL" id="PDNC01000049">
    <property type="protein sequence ID" value="PGH03363.1"/>
    <property type="molecule type" value="Genomic_DNA"/>
</dbReference>
<dbReference type="Gene3D" id="1.10.20.10">
    <property type="entry name" value="Histone, subunit A"/>
    <property type="match status" value="1"/>
</dbReference>
<dbReference type="CDD" id="cd00167">
    <property type="entry name" value="SANT"/>
    <property type="match status" value="1"/>
</dbReference>
<dbReference type="Pfam" id="PF10384">
    <property type="entry name" value="Scm3"/>
    <property type="match status" value="1"/>
</dbReference>
<dbReference type="PANTHER" id="PTHR15992">
    <property type="entry name" value="HOLLIDAY JUNCTION RECOGNITION PROTEIN"/>
    <property type="match status" value="1"/>
</dbReference>
<feature type="region of interest" description="Disordered" evidence="1">
    <location>
        <begin position="174"/>
        <end position="297"/>
    </location>
</feature>
<reference evidence="2 3" key="1">
    <citation type="submission" date="2017-10" db="EMBL/GenBank/DDBJ databases">
        <title>Comparative genomics in systemic dimorphic fungi from Ajellomycetaceae.</title>
        <authorList>
            <person name="Munoz J.F."/>
            <person name="Mcewen J.G."/>
            <person name="Clay O.K."/>
            <person name="Cuomo C.A."/>
        </authorList>
    </citation>
    <scope>NUCLEOTIDE SEQUENCE [LARGE SCALE GENOMIC DNA]</scope>
    <source>
        <strain evidence="2 3">UAMH130</strain>
    </source>
</reference>
<dbReference type="Proteomes" id="UP000224080">
    <property type="component" value="Unassembled WGS sequence"/>
</dbReference>
<dbReference type="InterPro" id="IPR001005">
    <property type="entry name" value="SANT/Myb"/>
</dbReference>
<sequence>MFNTERPTKRARISGLWDSNVGDITSEIDIGAARQANDMRLKSRFENIFEKYGKDFSSVGDEIDLATGNIVIDNGHIEKMRNEQDPGAQPWKYDSDPLGEPEFVPENVAERPDGPHVKFMKQNGKPADLEETFLRNHTNFEFSPGNCSDNIELPSGSGTQFERSLPLHDIYPLPSQTDFDQRHPRASSRSVAPCWQTPEIDDRLFGSSPVPTPPLIFPRNRTASPPNSGSLWALPNTRRKKSQRTNGLKPHGTRKVQLPPRPRNSRHVSESDSDDPLQNAFSSLSAPPKINITGETKNVIDTKSPIVEEPMAPVEPYSSLPEHVLSTEESNDQQPAEGVPETSFPIPDKLNWKVSVEPPLLEGNDTIENEILATPEGDRPLEEPGSITRKAVSQQETKLDTAINSFTPSEIQIILTQRVVQKLPWNKVSRSVPNRTSGQLRQLYYVQSTDIKNCPPTSIPLTAKEKDQLEAFKSKSDVTWEDLEAVLENQTRNELKCKWAEVCLGEMWEDWKSSHYLHTQRQNEDFKTPPKRPKRPLSTKSLSPTKLSGNAQITTPSRTPRTPSEPPKVVDEGSDSDDPLSQAFGSAWRESGLSAIQIDTPPRRRNPQTRQSFPKLKNFAPG</sequence>
<dbReference type="InterPro" id="IPR018465">
    <property type="entry name" value="Scm3/HJURP"/>
</dbReference>
<evidence type="ECO:0000313" key="2">
    <source>
        <dbReference type="EMBL" id="PGH03363.1"/>
    </source>
</evidence>
<protein>
    <recommendedName>
        <fullName evidence="4">Myb-like domain-containing protein</fullName>
    </recommendedName>
</protein>
<keyword evidence="3" id="KW-1185">Reference proteome</keyword>
<dbReference type="GO" id="GO:0046982">
    <property type="term" value="F:protein heterodimerization activity"/>
    <property type="evidence" value="ECO:0007669"/>
    <property type="project" value="InterPro"/>
</dbReference>
<dbReference type="InterPro" id="IPR009072">
    <property type="entry name" value="Histone-fold"/>
</dbReference>
<evidence type="ECO:0000256" key="1">
    <source>
        <dbReference type="SAM" id="MobiDB-lite"/>
    </source>
</evidence>
<comment type="caution">
    <text evidence="2">The sequence shown here is derived from an EMBL/GenBank/DDBJ whole genome shotgun (WGS) entry which is preliminary data.</text>
</comment>
<dbReference type="AlphaFoldDB" id="A0A2B7X3L9"/>
<organism evidence="2 3">
    <name type="scientific">Blastomyces parvus</name>
    <dbReference type="NCBI Taxonomy" id="2060905"/>
    <lineage>
        <taxon>Eukaryota</taxon>
        <taxon>Fungi</taxon>
        <taxon>Dikarya</taxon>
        <taxon>Ascomycota</taxon>
        <taxon>Pezizomycotina</taxon>
        <taxon>Eurotiomycetes</taxon>
        <taxon>Eurotiomycetidae</taxon>
        <taxon>Onygenales</taxon>
        <taxon>Ajellomycetaceae</taxon>
        <taxon>Blastomyces</taxon>
    </lineage>
</organism>
<evidence type="ECO:0008006" key="4">
    <source>
        <dbReference type="Google" id="ProtNLM"/>
    </source>
</evidence>
<proteinExistence type="predicted"/>
<feature type="compositionally biased region" description="Polar residues" evidence="1">
    <location>
        <begin position="221"/>
        <end position="230"/>
    </location>
</feature>
<dbReference type="GO" id="GO:0042393">
    <property type="term" value="F:histone binding"/>
    <property type="evidence" value="ECO:0007669"/>
    <property type="project" value="InterPro"/>
</dbReference>
<feature type="compositionally biased region" description="Low complexity" evidence="1">
    <location>
        <begin position="538"/>
        <end position="562"/>
    </location>
</feature>
<dbReference type="OrthoDB" id="2420608at2759"/>
<feature type="region of interest" description="Disordered" evidence="1">
    <location>
        <begin position="324"/>
        <end position="345"/>
    </location>
</feature>
<accession>A0A2B7X3L9</accession>
<dbReference type="GO" id="GO:0005634">
    <property type="term" value="C:nucleus"/>
    <property type="evidence" value="ECO:0007669"/>
    <property type="project" value="InterPro"/>
</dbReference>
<gene>
    <name evidence="2" type="ORF">GX51_04094</name>
</gene>
<evidence type="ECO:0000313" key="3">
    <source>
        <dbReference type="Proteomes" id="UP000224080"/>
    </source>
</evidence>
<dbReference type="PANTHER" id="PTHR15992:SF5">
    <property type="entry name" value="HOLLIDAY JUNCTION RECOGNITION PROTEIN"/>
    <property type="match status" value="1"/>
</dbReference>
<feature type="region of interest" description="Disordered" evidence="1">
    <location>
        <begin position="520"/>
        <end position="622"/>
    </location>
</feature>